<dbReference type="NCBIfam" id="TIGR01400">
    <property type="entry name" value="fliR"/>
    <property type="match status" value="1"/>
</dbReference>
<keyword evidence="12" id="KW-1185">Reference proteome</keyword>
<accession>A0A1A9EVR4</accession>
<evidence type="ECO:0000256" key="4">
    <source>
        <dbReference type="ARBA" id="ARBA00022475"/>
    </source>
</evidence>
<evidence type="ECO:0000256" key="1">
    <source>
        <dbReference type="ARBA" id="ARBA00002578"/>
    </source>
</evidence>
<proteinExistence type="inferred from homology"/>
<feature type="transmembrane region" description="Helical" evidence="10">
    <location>
        <begin position="129"/>
        <end position="152"/>
    </location>
</feature>
<protein>
    <recommendedName>
        <fullName evidence="3 9">Flagellar biosynthetic protein FliR</fullName>
    </recommendedName>
</protein>
<dbReference type="PANTHER" id="PTHR30065:SF8">
    <property type="entry name" value="FLAGELLAR BIOSYNTHETIC PROTEIN FLIR"/>
    <property type="match status" value="1"/>
</dbReference>
<evidence type="ECO:0000256" key="3">
    <source>
        <dbReference type="ARBA" id="ARBA00021717"/>
    </source>
</evidence>
<dbReference type="InterPro" id="IPR006303">
    <property type="entry name" value="FliR"/>
</dbReference>
<evidence type="ECO:0000256" key="2">
    <source>
        <dbReference type="ARBA" id="ARBA00009772"/>
    </source>
</evidence>
<dbReference type="Pfam" id="PF01311">
    <property type="entry name" value="Bac_export_1"/>
    <property type="match status" value="1"/>
</dbReference>
<evidence type="ECO:0000313" key="12">
    <source>
        <dbReference type="Proteomes" id="UP000078070"/>
    </source>
</evidence>
<gene>
    <name evidence="11" type="ORF">A8C75_04215</name>
</gene>
<reference evidence="11 12" key="2">
    <citation type="journal article" date="2018" name="Int. J. Syst. Evol. Microbiol.">
        <title>Marinobacterium aestuarii sp. nov., a benzene-degrading marine bacterium isolated from estuary sediment.</title>
        <authorList>
            <person name="Bae S.S."/>
            <person name="Jung J."/>
            <person name="Chung D."/>
            <person name="Baek K."/>
        </authorList>
    </citation>
    <scope>NUCLEOTIDE SEQUENCE [LARGE SCALE GENOMIC DNA]</scope>
    <source>
        <strain evidence="11 12">ST58-10</strain>
    </source>
</reference>
<dbReference type="AlphaFoldDB" id="A0A1A9EVR4"/>
<dbReference type="GO" id="GO:0044780">
    <property type="term" value="P:bacterial-type flagellum assembly"/>
    <property type="evidence" value="ECO:0007669"/>
    <property type="project" value="UniProtKB-UniRule"/>
</dbReference>
<evidence type="ECO:0000256" key="8">
    <source>
        <dbReference type="ARBA" id="ARBA00023143"/>
    </source>
</evidence>
<dbReference type="GO" id="GO:0006605">
    <property type="term" value="P:protein targeting"/>
    <property type="evidence" value="ECO:0007669"/>
    <property type="project" value="UniProtKB-UniRule"/>
</dbReference>
<organism evidence="11 12">
    <name type="scientific">Marinobacterium aestuarii</name>
    <dbReference type="NCBI Taxonomy" id="1821621"/>
    <lineage>
        <taxon>Bacteria</taxon>
        <taxon>Pseudomonadati</taxon>
        <taxon>Pseudomonadota</taxon>
        <taxon>Gammaproteobacteria</taxon>
        <taxon>Oceanospirillales</taxon>
        <taxon>Oceanospirillaceae</taxon>
        <taxon>Marinobacterium</taxon>
    </lineage>
</organism>
<sequence>MFDIGLLQIEQMVADFLWPLFRIAAFFMAIPMIGSGLVPPRIRLGLAIGVTVLLLPVLPPMPSFAAFSVESYLVIAQQILIGAAMGFMVQLLLQVFVVGGQLISTQMGLGFASVSDPVNGVSVVVLSQFYLQLVMLLFLAMNGHLVMIDVLARSFEQIPVGMSGLSPEIFSEIVRTGGWMFAAALMMALPPVTALLIINFSFGIITKAAPQLNIFAIGFPFTMLMGLLIAWVSLGGFLGQYQRIAEYALELISITFLGGG</sequence>
<dbReference type="OrthoDB" id="9797790at2"/>
<feature type="transmembrane region" description="Helical" evidence="10">
    <location>
        <begin position="44"/>
        <end position="67"/>
    </location>
</feature>
<feature type="transmembrane region" description="Helical" evidence="10">
    <location>
        <begin position="20"/>
        <end position="38"/>
    </location>
</feature>
<comment type="subcellular location">
    <subcellularLocation>
        <location evidence="10">Cell membrane</location>
        <topology evidence="10">Multi-pass membrane protein</topology>
    </subcellularLocation>
    <subcellularLocation>
        <location evidence="10">Bacterial flagellum basal body</location>
    </subcellularLocation>
</comment>
<evidence type="ECO:0000256" key="6">
    <source>
        <dbReference type="ARBA" id="ARBA00022989"/>
    </source>
</evidence>
<dbReference type="Proteomes" id="UP000078070">
    <property type="component" value="Chromosome"/>
</dbReference>
<feature type="transmembrane region" description="Helical" evidence="10">
    <location>
        <begin position="214"/>
        <end position="234"/>
    </location>
</feature>
<keyword evidence="5 10" id="KW-0812">Transmembrane</keyword>
<keyword evidence="11" id="KW-0966">Cell projection</keyword>
<dbReference type="STRING" id="1821621.A8C75_04215"/>
<comment type="similarity">
    <text evidence="2 10">Belongs to the FliR/MopE/SpaR family.</text>
</comment>
<keyword evidence="6 10" id="KW-1133">Transmembrane helix</keyword>
<evidence type="ECO:0000256" key="10">
    <source>
        <dbReference type="RuleBase" id="RU362071"/>
    </source>
</evidence>
<evidence type="ECO:0000256" key="7">
    <source>
        <dbReference type="ARBA" id="ARBA00023136"/>
    </source>
</evidence>
<reference evidence="12" key="1">
    <citation type="submission" date="2016-05" db="EMBL/GenBank/DDBJ databases">
        <authorList>
            <person name="Baek K."/>
            <person name="Yang S.-J."/>
        </authorList>
    </citation>
    <scope>NUCLEOTIDE SEQUENCE [LARGE SCALE GENOMIC DNA]</scope>
    <source>
        <strain evidence="12">ST58-10</strain>
    </source>
</reference>
<dbReference type="KEGG" id="mars:A8C75_04215"/>
<evidence type="ECO:0000313" key="11">
    <source>
        <dbReference type="EMBL" id="ANG61758.1"/>
    </source>
</evidence>
<keyword evidence="8 10" id="KW-0975">Bacterial flagellum</keyword>
<dbReference type="GO" id="GO:0009425">
    <property type="term" value="C:bacterial-type flagellum basal body"/>
    <property type="evidence" value="ECO:0007669"/>
    <property type="project" value="UniProtKB-SubCell"/>
</dbReference>
<dbReference type="InterPro" id="IPR002010">
    <property type="entry name" value="T3SS_IM_R"/>
</dbReference>
<dbReference type="GO" id="GO:0005886">
    <property type="term" value="C:plasma membrane"/>
    <property type="evidence" value="ECO:0007669"/>
    <property type="project" value="UniProtKB-SubCell"/>
</dbReference>
<keyword evidence="11" id="KW-0282">Flagellum</keyword>
<evidence type="ECO:0000256" key="9">
    <source>
        <dbReference type="NCBIfam" id="TIGR01400"/>
    </source>
</evidence>
<dbReference type="PANTHER" id="PTHR30065">
    <property type="entry name" value="FLAGELLAR BIOSYNTHETIC PROTEIN FLIR"/>
    <property type="match status" value="1"/>
</dbReference>
<keyword evidence="7 10" id="KW-0472">Membrane</keyword>
<keyword evidence="4 10" id="KW-1003">Cell membrane</keyword>
<comment type="function">
    <text evidence="1 10">Role in flagellar biosynthesis.</text>
</comment>
<evidence type="ECO:0000256" key="5">
    <source>
        <dbReference type="ARBA" id="ARBA00022692"/>
    </source>
</evidence>
<name>A0A1A9EVR4_9GAMM</name>
<dbReference type="PRINTS" id="PR00953">
    <property type="entry name" value="TYPE3IMRPROT"/>
</dbReference>
<dbReference type="EMBL" id="CP015839">
    <property type="protein sequence ID" value="ANG61758.1"/>
    <property type="molecule type" value="Genomic_DNA"/>
</dbReference>
<feature type="transmembrane region" description="Helical" evidence="10">
    <location>
        <begin position="79"/>
        <end position="103"/>
    </location>
</feature>
<feature type="transmembrane region" description="Helical" evidence="10">
    <location>
        <begin position="179"/>
        <end position="202"/>
    </location>
</feature>
<dbReference type="RefSeq" id="WP_067378551.1">
    <property type="nucleotide sequence ID" value="NZ_CP015839.1"/>
</dbReference>
<keyword evidence="11" id="KW-0969">Cilium</keyword>